<evidence type="ECO:0000313" key="1">
    <source>
        <dbReference type="EMBL" id="MBX66590.1"/>
    </source>
</evidence>
<sequence length="37" mass="4182">MLSAVTSKCKMCCLEKLFKLRILSLTHMNSLEGIILL</sequence>
<reference evidence="1" key="1">
    <citation type="submission" date="2018-02" db="EMBL/GenBank/DDBJ databases">
        <title>Rhizophora mucronata_Transcriptome.</title>
        <authorList>
            <person name="Meera S.P."/>
            <person name="Sreeshan A."/>
            <person name="Augustine A."/>
        </authorList>
    </citation>
    <scope>NUCLEOTIDE SEQUENCE</scope>
    <source>
        <tissue evidence="1">Leaf</tissue>
    </source>
</reference>
<dbReference type="AlphaFoldDB" id="A0A2P2QHV5"/>
<proteinExistence type="predicted"/>
<name>A0A2P2QHV5_RHIMU</name>
<dbReference type="EMBL" id="GGEC01086106">
    <property type="protein sequence ID" value="MBX66590.1"/>
    <property type="molecule type" value="Transcribed_RNA"/>
</dbReference>
<organism evidence="1">
    <name type="scientific">Rhizophora mucronata</name>
    <name type="common">Asiatic mangrove</name>
    <dbReference type="NCBI Taxonomy" id="61149"/>
    <lineage>
        <taxon>Eukaryota</taxon>
        <taxon>Viridiplantae</taxon>
        <taxon>Streptophyta</taxon>
        <taxon>Embryophyta</taxon>
        <taxon>Tracheophyta</taxon>
        <taxon>Spermatophyta</taxon>
        <taxon>Magnoliopsida</taxon>
        <taxon>eudicotyledons</taxon>
        <taxon>Gunneridae</taxon>
        <taxon>Pentapetalae</taxon>
        <taxon>rosids</taxon>
        <taxon>fabids</taxon>
        <taxon>Malpighiales</taxon>
        <taxon>Rhizophoraceae</taxon>
        <taxon>Rhizophora</taxon>
    </lineage>
</organism>
<protein>
    <submittedName>
        <fullName evidence="1">Uncharacterized protein</fullName>
    </submittedName>
</protein>
<accession>A0A2P2QHV5</accession>